<dbReference type="Proteomes" id="UP000276128">
    <property type="component" value="Unassembled WGS sequence"/>
</dbReference>
<feature type="transmembrane region" description="Helical" evidence="1">
    <location>
        <begin position="84"/>
        <end position="104"/>
    </location>
</feature>
<keyword evidence="1" id="KW-0812">Transmembrane</keyword>
<comment type="caution">
    <text evidence="2">The sequence shown here is derived from an EMBL/GenBank/DDBJ whole genome shotgun (WGS) entry which is preliminary data.</text>
</comment>
<keyword evidence="3" id="KW-1185">Reference proteome</keyword>
<organism evidence="2 3">
    <name type="scientific">Paenibacillus whitsoniae</name>
    <dbReference type="NCBI Taxonomy" id="2496558"/>
    <lineage>
        <taxon>Bacteria</taxon>
        <taxon>Bacillati</taxon>
        <taxon>Bacillota</taxon>
        <taxon>Bacilli</taxon>
        <taxon>Bacillales</taxon>
        <taxon>Paenibacillaceae</taxon>
        <taxon>Paenibacillus</taxon>
    </lineage>
</organism>
<dbReference type="OrthoDB" id="1683109at2"/>
<reference evidence="2 3" key="1">
    <citation type="submission" date="2018-12" db="EMBL/GenBank/DDBJ databases">
        <title>Bacillus ochoae sp. nov., Paenibacillus whitsoniae sp. nov., Paenibacillus spiritus sp. nov. Isolated from the Mars Exploration Rover during spacecraft assembly.</title>
        <authorList>
            <person name="Seuylemezian A."/>
            <person name="Vaishampayan P."/>
        </authorList>
    </citation>
    <scope>NUCLEOTIDE SEQUENCE [LARGE SCALE GENOMIC DNA]</scope>
    <source>
        <strain evidence="2 3">MER 54</strain>
    </source>
</reference>
<dbReference type="RefSeq" id="WP_126144631.1">
    <property type="nucleotide sequence ID" value="NZ_RXHU01000109.1"/>
</dbReference>
<keyword evidence="1" id="KW-1133">Transmembrane helix</keyword>
<feature type="transmembrane region" description="Helical" evidence="1">
    <location>
        <begin position="55"/>
        <end position="78"/>
    </location>
</feature>
<accession>A0A430J581</accession>
<name>A0A430J581_9BACL</name>
<dbReference type="EMBL" id="RXHU01000109">
    <property type="protein sequence ID" value="RTE02986.1"/>
    <property type="molecule type" value="Genomic_DNA"/>
</dbReference>
<evidence type="ECO:0000313" key="2">
    <source>
        <dbReference type="EMBL" id="RTE02986.1"/>
    </source>
</evidence>
<dbReference type="AlphaFoldDB" id="A0A430J581"/>
<evidence type="ECO:0000313" key="3">
    <source>
        <dbReference type="Proteomes" id="UP000276128"/>
    </source>
</evidence>
<sequence>MLIISTFEHSVEVEEALAVLEKTGLPRHQIMTVMMDNHDERFDKNAKWHPSQKTLAFESGMAGATGLSVIGICCGFVLPLGPIYVGIFSALCGFVLGYTITRVVQSSYFHKVIRKKERLPELAVIIQCPEGRFHDVQRVLWEYRALSVGTLKQ</sequence>
<evidence type="ECO:0000256" key="1">
    <source>
        <dbReference type="SAM" id="Phobius"/>
    </source>
</evidence>
<proteinExistence type="predicted"/>
<gene>
    <name evidence="2" type="ORF">EJQ19_28530</name>
</gene>
<protein>
    <submittedName>
        <fullName evidence="2">Uncharacterized protein</fullName>
    </submittedName>
</protein>
<keyword evidence="1" id="KW-0472">Membrane</keyword>